<gene>
    <name evidence="1" type="ORF">GCM10011444_17420</name>
</gene>
<dbReference type="EMBL" id="BMDQ01000002">
    <property type="protein sequence ID" value="GGI57433.1"/>
    <property type="molecule type" value="Genomic_DNA"/>
</dbReference>
<keyword evidence="2" id="KW-1185">Reference proteome</keyword>
<proteinExistence type="predicted"/>
<dbReference type="RefSeq" id="WP_188374346.1">
    <property type="nucleotide sequence ID" value="NZ_BMDQ01000002.1"/>
</dbReference>
<dbReference type="Proteomes" id="UP000624701">
    <property type="component" value="Unassembled WGS sequence"/>
</dbReference>
<evidence type="ECO:0008006" key="3">
    <source>
        <dbReference type="Google" id="ProtNLM"/>
    </source>
</evidence>
<sequence length="135" mass="15753">MKKVLLLFSLLFILNVLGQNRKSISESKLIGYWLVNKTIKSNGNSILIYKRTNKKDFSSKIEFKPNGIFLKHSGLVRRCGNDNSRRSYKGMYTISKDKNQIVFDQSSKFESVWTFKWINKNEFAILKPKGFNGYK</sequence>
<reference evidence="2" key="1">
    <citation type="journal article" date="2019" name="Int. J. Syst. Evol. Microbiol.">
        <title>The Global Catalogue of Microorganisms (GCM) 10K type strain sequencing project: providing services to taxonomists for standard genome sequencing and annotation.</title>
        <authorList>
            <consortium name="The Broad Institute Genomics Platform"/>
            <consortium name="The Broad Institute Genome Sequencing Center for Infectious Disease"/>
            <person name="Wu L."/>
            <person name="Ma J."/>
        </authorList>
    </citation>
    <scope>NUCLEOTIDE SEQUENCE [LARGE SCALE GENOMIC DNA]</scope>
    <source>
        <strain evidence="2">CCM 8681</strain>
    </source>
</reference>
<protein>
    <recommendedName>
        <fullName evidence="3">Lipocalin-like domain-containing protein</fullName>
    </recommendedName>
</protein>
<evidence type="ECO:0000313" key="2">
    <source>
        <dbReference type="Proteomes" id="UP000624701"/>
    </source>
</evidence>
<evidence type="ECO:0000313" key="1">
    <source>
        <dbReference type="EMBL" id="GGI57433.1"/>
    </source>
</evidence>
<organism evidence="1 2">
    <name type="scientific">Winogradskyella haliclonae</name>
    <dbReference type="NCBI Taxonomy" id="2048558"/>
    <lineage>
        <taxon>Bacteria</taxon>
        <taxon>Pseudomonadati</taxon>
        <taxon>Bacteroidota</taxon>
        <taxon>Flavobacteriia</taxon>
        <taxon>Flavobacteriales</taxon>
        <taxon>Flavobacteriaceae</taxon>
        <taxon>Winogradskyella</taxon>
    </lineage>
</organism>
<name>A0ABQ2C061_9FLAO</name>
<comment type="caution">
    <text evidence="1">The sequence shown here is derived from an EMBL/GenBank/DDBJ whole genome shotgun (WGS) entry which is preliminary data.</text>
</comment>
<accession>A0ABQ2C061</accession>